<dbReference type="Gene3D" id="3.60.21.10">
    <property type="match status" value="1"/>
</dbReference>
<dbReference type="PATRIC" id="fig|710421.3.peg.3261"/>
<evidence type="ECO:0000313" key="4">
    <source>
        <dbReference type="Proteomes" id="UP000006057"/>
    </source>
</evidence>
<proteinExistence type="inferred from homology"/>
<dbReference type="SUPFAM" id="SSF56300">
    <property type="entry name" value="Metallo-dependent phosphatases"/>
    <property type="match status" value="1"/>
</dbReference>
<dbReference type="AlphaFoldDB" id="I4BL54"/>
<evidence type="ECO:0000313" key="3">
    <source>
        <dbReference type="EMBL" id="AFM18011.1"/>
    </source>
</evidence>
<dbReference type="InterPro" id="IPR052169">
    <property type="entry name" value="CW_Biosynth-Accessory"/>
</dbReference>
<dbReference type="HOGENOM" id="CLU_038823_3_0_11"/>
<dbReference type="EMBL" id="CP003053">
    <property type="protein sequence ID" value="AFM18011.1"/>
    <property type="molecule type" value="Genomic_DNA"/>
</dbReference>
<feature type="domain" description="Capsule synthesis protein CapA" evidence="2">
    <location>
        <begin position="8"/>
        <end position="290"/>
    </location>
</feature>
<comment type="similarity">
    <text evidence="1">Belongs to the CapA family.</text>
</comment>
<protein>
    <submittedName>
        <fullName evidence="3">Putative enzyme of poly-gamma-glutamate biosynthesis (Capsule formation)</fullName>
    </submittedName>
</protein>
<dbReference type="CDD" id="cd07381">
    <property type="entry name" value="MPP_CapA"/>
    <property type="match status" value="1"/>
</dbReference>
<sequence>MDDSDVLTVLVGGDVMLGRGVDQILPHPGDPALREPVVRDARRYVELAEHVNGPIRRPVDWGWPWGDAAEVLAEVAPDVRLINLETTITVSGDFADRKAVHYRMHPDNMPALTAIAPDVCALANNHVLDFGHRGLADTCESLAAARIKGVGAGAGLEAAQRLSVLTPRAGHRVIIGSVATRSSGVPDSWAAHRDRPGLWLIRDPAERGSADDLAARVLALKRTGDVAIVSVHWGSNWGYGVGLSEVQFAHRLIDAGIDIVHGHSSHHPRPIELYRGKPILYGCGDVIDDYEGIGGHESYRPDLRLLYLISIDCGSGDVTALRMLPLRVRRMRLERASAIDTDWLRATMEHVSRRFDISVAAEPDGLLTVHLDAVQDCL</sequence>
<evidence type="ECO:0000259" key="2">
    <source>
        <dbReference type="SMART" id="SM00854"/>
    </source>
</evidence>
<accession>I4BL54</accession>
<dbReference type="PANTHER" id="PTHR33393">
    <property type="entry name" value="POLYGLUTAMINE SYNTHESIS ACCESSORY PROTEIN RV0574C-RELATED"/>
    <property type="match status" value="1"/>
</dbReference>
<dbReference type="InterPro" id="IPR019079">
    <property type="entry name" value="Capsule_synth_CapA"/>
</dbReference>
<organism evidence="3 4">
    <name type="scientific">Mycolicibacterium chubuense (strain NBB4)</name>
    <name type="common">Mycobacterium chubuense</name>
    <dbReference type="NCBI Taxonomy" id="710421"/>
    <lineage>
        <taxon>Bacteria</taxon>
        <taxon>Bacillati</taxon>
        <taxon>Actinomycetota</taxon>
        <taxon>Actinomycetes</taxon>
        <taxon>Mycobacteriales</taxon>
        <taxon>Mycobacteriaceae</taxon>
        <taxon>Mycolicibacterium</taxon>
    </lineage>
</organism>
<evidence type="ECO:0000256" key="1">
    <source>
        <dbReference type="ARBA" id="ARBA00005662"/>
    </source>
</evidence>
<gene>
    <name evidence="3" type="ordered locus">Mycch_3264</name>
</gene>
<dbReference type="Proteomes" id="UP000006057">
    <property type="component" value="Chromosome"/>
</dbReference>
<reference evidence="3 4" key="1">
    <citation type="submission" date="2012-06" db="EMBL/GenBank/DDBJ databases">
        <title>Complete sequence of chromosome of Mycobacterium chubuense NBB4.</title>
        <authorList>
            <consortium name="US DOE Joint Genome Institute"/>
            <person name="Lucas S."/>
            <person name="Han J."/>
            <person name="Lapidus A."/>
            <person name="Cheng J.-F."/>
            <person name="Goodwin L."/>
            <person name="Pitluck S."/>
            <person name="Peters L."/>
            <person name="Mikhailova N."/>
            <person name="Teshima H."/>
            <person name="Detter J.C."/>
            <person name="Han C."/>
            <person name="Tapia R."/>
            <person name="Land M."/>
            <person name="Hauser L."/>
            <person name="Kyrpides N."/>
            <person name="Ivanova N."/>
            <person name="Pagani I."/>
            <person name="Mattes T."/>
            <person name="Holmes A."/>
            <person name="Rutledge P."/>
            <person name="Paulsen I."/>
            <person name="Coleman N."/>
            <person name="Woyke T."/>
        </authorList>
    </citation>
    <scope>NUCLEOTIDE SEQUENCE [LARGE SCALE GENOMIC DNA]</scope>
    <source>
        <strain evidence="3 4">NBB4</strain>
    </source>
</reference>
<keyword evidence="4" id="KW-1185">Reference proteome</keyword>
<dbReference type="STRING" id="710421.Mycch_3264"/>
<name>I4BL54_MYCCN</name>
<dbReference type="Pfam" id="PF09587">
    <property type="entry name" value="PGA_cap"/>
    <property type="match status" value="1"/>
</dbReference>
<dbReference type="PANTHER" id="PTHR33393:SF11">
    <property type="entry name" value="POLYGLUTAMINE SYNTHESIS ACCESSORY PROTEIN RV0574C-RELATED"/>
    <property type="match status" value="1"/>
</dbReference>
<dbReference type="InterPro" id="IPR029052">
    <property type="entry name" value="Metallo-depent_PP-like"/>
</dbReference>
<dbReference type="SMART" id="SM00854">
    <property type="entry name" value="PGA_cap"/>
    <property type="match status" value="1"/>
</dbReference>
<dbReference type="eggNOG" id="COG2843">
    <property type="taxonomic scope" value="Bacteria"/>
</dbReference>
<dbReference type="KEGG" id="mcb:Mycch_3264"/>